<name>A0A6B0S1H8_9CETA</name>
<accession>A0A6B0S1H8</accession>
<evidence type="ECO:0000313" key="2">
    <source>
        <dbReference type="Proteomes" id="UP000322234"/>
    </source>
</evidence>
<dbReference type="Proteomes" id="UP000322234">
    <property type="component" value="Unassembled WGS sequence"/>
</dbReference>
<dbReference type="EMBL" id="VBQZ03000144">
    <property type="protein sequence ID" value="MXQ95752.1"/>
    <property type="molecule type" value="Genomic_DNA"/>
</dbReference>
<dbReference type="AlphaFoldDB" id="A0A6B0S1H8"/>
<comment type="caution">
    <text evidence="1">The sequence shown here is derived from an EMBL/GenBank/DDBJ whole genome shotgun (WGS) entry which is preliminary data.</text>
</comment>
<keyword evidence="2" id="KW-1185">Reference proteome</keyword>
<protein>
    <submittedName>
        <fullName evidence="1">Uncharacterized protein</fullName>
    </submittedName>
</protein>
<reference evidence="1" key="1">
    <citation type="submission" date="2019-10" db="EMBL/GenBank/DDBJ databases">
        <title>The sequence and de novo assembly of the wild yak genome.</title>
        <authorList>
            <person name="Liu Y."/>
        </authorList>
    </citation>
    <scope>NUCLEOTIDE SEQUENCE [LARGE SCALE GENOMIC DNA]</scope>
    <source>
        <strain evidence="1">WY2019</strain>
    </source>
</reference>
<proteinExistence type="predicted"/>
<gene>
    <name evidence="1" type="ORF">E5288_WYG002912</name>
</gene>
<evidence type="ECO:0000313" key="1">
    <source>
        <dbReference type="EMBL" id="MXQ95752.1"/>
    </source>
</evidence>
<sequence>MLSASRATRFSLPYSLAALRFRYDLWKNQIYPSNPYPFANIIGAVPRVSSEPISSRDPIDSLLESLTVKTYSDLSYEKS</sequence>
<organism evidence="1 2">
    <name type="scientific">Bos mutus</name>
    <name type="common">wild yak</name>
    <dbReference type="NCBI Taxonomy" id="72004"/>
    <lineage>
        <taxon>Eukaryota</taxon>
        <taxon>Metazoa</taxon>
        <taxon>Chordata</taxon>
        <taxon>Craniata</taxon>
        <taxon>Vertebrata</taxon>
        <taxon>Euteleostomi</taxon>
        <taxon>Mammalia</taxon>
        <taxon>Eutheria</taxon>
        <taxon>Laurasiatheria</taxon>
        <taxon>Artiodactyla</taxon>
        <taxon>Ruminantia</taxon>
        <taxon>Pecora</taxon>
        <taxon>Bovidae</taxon>
        <taxon>Bovinae</taxon>
        <taxon>Bos</taxon>
    </lineage>
</organism>